<feature type="transmembrane region" description="Helical" evidence="1">
    <location>
        <begin position="161"/>
        <end position="185"/>
    </location>
</feature>
<keyword evidence="1" id="KW-0472">Membrane</keyword>
<name>A0ABY5Z7B9_9ACTN</name>
<evidence type="ECO:0000256" key="1">
    <source>
        <dbReference type="SAM" id="Phobius"/>
    </source>
</evidence>
<evidence type="ECO:0008006" key="4">
    <source>
        <dbReference type="Google" id="ProtNLM"/>
    </source>
</evidence>
<keyword evidence="3" id="KW-1185">Reference proteome</keyword>
<feature type="transmembrane region" description="Helical" evidence="1">
    <location>
        <begin position="191"/>
        <end position="212"/>
    </location>
</feature>
<keyword evidence="1" id="KW-0812">Transmembrane</keyword>
<gene>
    <name evidence="2" type="ORF">Drose_06715</name>
</gene>
<proteinExistence type="predicted"/>
<accession>A0ABY5Z7B9</accession>
<dbReference type="NCBIfam" id="NF038403">
    <property type="entry name" value="perm_prefix_1"/>
    <property type="match status" value="1"/>
</dbReference>
<reference evidence="2" key="1">
    <citation type="submission" date="2021-04" db="EMBL/GenBank/DDBJ databases">
        <title>Biosynthetic gene clusters of Dactylosporangioum roseum.</title>
        <authorList>
            <person name="Hartkoorn R.C."/>
            <person name="Beaudoing E."/>
            <person name="Hot D."/>
            <person name="Moureu S."/>
        </authorList>
    </citation>
    <scope>NUCLEOTIDE SEQUENCE</scope>
    <source>
        <strain evidence="2">NRRL B-16295</strain>
    </source>
</reference>
<sequence>MVMAGGPIDAYVASLRGALRGPRGAKADLVREARDSLFDAAEHYERDGLDRAEAERLAVDEFGDVRELAPDYQRELALAQARRTALLVALAVATQTVVSEIAWRTAATSWSWQPDRFYAILANTVDYAGYAVFVGALLAAATCGIGTRFRTVGRPFARATGIAAITVVGFFLLGGAALSLLSPAWHTATLAATPLGLTSAAITTALPAWMLYSGFRCIRAAA</sequence>
<organism evidence="2 3">
    <name type="scientific">Dactylosporangium roseum</name>
    <dbReference type="NCBI Taxonomy" id="47989"/>
    <lineage>
        <taxon>Bacteria</taxon>
        <taxon>Bacillati</taxon>
        <taxon>Actinomycetota</taxon>
        <taxon>Actinomycetes</taxon>
        <taxon>Micromonosporales</taxon>
        <taxon>Micromonosporaceae</taxon>
        <taxon>Dactylosporangium</taxon>
    </lineage>
</organism>
<keyword evidence="1" id="KW-1133">Transmembrane helix</keyword>
<protein>
    <recommendedName>
        <fullName evidence="4">Integral membrane protein</fullName>
    </recommendedName>
</protein>
<dbReference type="Proteomes" id="UP001058271">
    <property type="component" value="Chromosome"/>
</dbReference>
<evidence type="ECO:0000313" key="3">
    <source>
        <dbReference type="Proteomes" id="UP001058271"/>
    </source>
</evidence>
<dbReference type="EMBL" id="CP073721">
    <property type="protein sequence ID" value="UWZ37960.1"/>
    <property type="molecule type" value="Genomic_DNA"/>
</dbReference>
<evidence type="ECO:0000313" key="2">
    <source>
        <dbReference type="EMBL" id="UWZ37960.1"/>
    </source>
</evidence>
<dbReference type="InterPro" id="IPR047928">
    <property type="entry name" value="Perm_prefix_1"/>
</dbReference>
<feature type="transmembrane region" description="Helical" evidence="1">
    <location>
        <begin position="127"/>
        <end position="149"/>
    </location>
</feature>
<feature type="transmembrane region" description="Helical" evidence="1">
    <location>
        <begin position="84"/>
        <end position="107"/>
    </location>
</feature>